<evidence type="ECO:0000256" key="1">
    <source>
        <dbReference type="SAM" id="SignalP"/>
    </source>
</evidence>
<accession>A0A6J4LAQ6</accession>
<dbReference type="InterPro" id="IPR011990">
    <property type="entry name" value="TPR-like_helical_dom_sf"/>
</dbReference>
<dbReference type="AlphaFoldDB" id="A0A6J4LAQ6"/>
<dbReference type="EMBL" id="CADCTU010000527">
    <property type="protein sequence ID" value="CAA9327164.1"/>
    <property type="molecule type" value="Genomic_DNA"/>
</dbReference>
<organism evidence="2">
    <name type="scientific">uncultured Gemmatimonadaceae bacterium</name>
    <dbReference type="NCBI Taxonomy" id="246130"/>
    <lineage>
        <taxon>Bacteria</taxon>
        <taxon>Pseudomonadati</taxon>
        <taxon>Gemmatimonadota</taxon>
        <taxon>Gemmatimonadia</taxon>
        <taxon>Gemmatimonadales</taxon>
        <taxon>Gemmatimonadaceae</taxon>
        <taxon>environmental samples</taxon>
    </lineage>
</organism>
<dbReference type="PROSITE" id="PS51318">
    <property type="entry name" value="TAT"/>
    <property type="match status" value="1"/>
</dbReference>
<evidence type="ECO:0000313" key="2">
    <source>
        <dbReference type="EMBL" id="CAA9327164.1"/>
    </source>
</evidence>
<dbReference type="InterPro" id="IPR006311">
    <property type="entry name" value="TAT_signal"/>
</dbReference>
<proteinExistence type="predicted"/>
<reference evidence="2" key="1">
    <citation type="submission" date="2020-02" db="EMBL/GenBank/DDBJ databases">
        <authorList>
            <person name="Meier V. D."/>
        </authorList>
    </citation>
    <scope>NUCLEOTIDE SEQUENCE</scope>
    <source>
        <strain evidence="2">AVDCRST_MAG11</strain>
    </source>
</reference>
<gene>
    <name evidence="2" type="ORF">AVDCRST_MAG11-2285</name>
</gene>
<sequence>MTHETTARRLARRTLLALSAGALAAAAAGCTDFLAAENPGAIPVEELNDVGYVSLLANAPIGAFQDAQDDLTYWNAQFVDELVNRGAANPFIEEGQIDRRELYSDMTYIPVFIYSPMQRARFLSEDAAARLTTVLGDSAARDLRVARALAYAGYAYVYLGEAMCTTPIDMGAPKPSAEIFADAIARFGSAATTAAAARAHAQTLTPLPTATIQAADSLRFLALVGAARAALNRNDKAQAIEFASQVPAAFVFSAYYSDNTPGQRHRTYDRLTLANLATLAGTPFEAMAADPRVPRSTTPAGRVNTPLAPSSYSTFTNTVAGGAFGVAMSQRFASGLEAQYIVAEAQGPTAATLTFVNQRRAAGAQAAVALTGDALMAELRNQRARDFYLDNHRLGDLRRYKEFYNVDLFPKGAYPGSTTGQVYNEAVTCWPLPTIEINGNPNIPKS</sequence>
<feature type="signal peptide" evidence="1">
    <location>
        <begin position="1"/>
        <end position="24"/>
    </location>
</feature>
<protein>
    <submittedName>
        <fullName evidence="2">Uncharacterized protein</fullName>
    </submittedName>
</protein>
<dbReference type="Gene3D" id="1.25.40.390">
    <property type="match status" value="1"/>
</dbReference>
<dbReference type="GO" id="GO:0009279">
    <property type="term" value="C:cell outer membrane"/>
    <property type="evidence" value="ECO:0007669"/>
    <property type="project" value="UniProtKB-SubCell"/>
</dbReference>
<dbReference type="SUPFAM" id="SSF48452">
    <property type="entry name" value="TPR-like"/>
    <property type="match status" value="1"/>
</dbReference>
<keyword evidence="1" id="KW-0732">Signal</keyword>
<feature type="chain" id="PRO_5026989022" evidence="1">
    <location>
        <begin position="25"/>
        <end position="446"/>
    </location>
</feature>
<name>A0A6J4LAQ6_9BACT</name>